<accession>A0ABD7V2Q5</accession>
<evidence type="ECO:0000313" key="5">
    <source>
        <dbReference type="EMBL" id="VFA88551.1"/>
    </source>
</evidence>
<dbReference type="PANTHER" id="PTHR44688:SF16">
    <property type="entry name" value="DNA-BINDING TRANSCRIPTIONAL ACTIVATOR DEVR_DOSR"/>
    <property type="match status" value="1"/>
</dbReference>
<dbReference type="Proteomes" id="UP000360750">
    <property type="component" value="Unassembled WGS sequence"/>
</dbReference>
<reference evidence="5 6" key="1">
    <citation type="submission" date="2019-02" db="EMBL/GenBank/DDBJ databases">
        <authorList>
            <consortium name="Pathogen Informatics"/>
        </authorList>
    </citation>
    <scope>NUCLEOTIDE SEQUENCE [LARGE SCALE GENOMIC DNA]</scope>
    <source>
        <strain evidence="5 6">3012STDY6756503</strain>
    </source>
</reference>
<dbReference type="PROSITE" id="PS50043">
    <property type="entry name" value="HTH_LUXR_2"/>
    <property type="match status" value="1"/>
</dbReference>
<keyword evidence="2" id="KW-0238">DNA-binding</keyword>
<evidence type="ECO:0000256" key="3">
    <source>
        <dbReference type="ARBA" id="ARBA00023163"/>
    </source>
</evidence>
<dbReference type="RefSeq" id="WP_244941159.1">
    <property type="nucleotide sequence ID" value="NZ_CAACYD010000006.1"/>
</dbReference>
<dbReference type="GeneID" id="71770120"/>
<dbReference type="Gene3D" id="1.10.10.10">
    <property type="entry name" value="Winged helix-like DNA-binding domain superfamily/Winged helix DNA-binding domain"/>
    <property type="match status" value="1"/>
</dbReference>
<dbReference type="InterPro" id="IPR036388">
    <property type="entry name" value="WH-like_DNA-bd_sf"/>
</dbReference>
<dbReference type="AlphaFoldDB" id="A0ABD7V2Q5"/>
<protein>
    <submittedName>
        <fullName evidence="5">Response regulator protein vraR</fullName>
    </submittedName>
</protein>
<dbReference type="CDD" id="cd06170">
    <property type="entry name" value="LuxR_C_like"/>
    <property type="match status" value="1"/>
</dbReference>
<keyword evidence="3" id="KW-0804">Transcription</keyword>
<dbReference type="GO" id="GO:0003677">
    <property type="term" value="F:DNA binding"/>
    <property type="evidence" value="ECO:0007669"/>
    <property type="project" value="UniProtKB-KW"/>
</dbReference>
<sequence length="332" mass="36078">MSTDVTWWVRVADSVRAAGRGEAPIEEPVRMLRDGLGFDCAALIGRQRTLASSRQPIIVNLDYPTEVADFIATTHAFECAGHRYAIERRVALRFIDLPFDVRDTITYQEALRPCGFHEGITLPLGRYTGSHPRPAFVAMSSLHGRALADDARLALTMLAAELAGLAAPQIRPDPESADVVVHVSPGRVEPRLGDSAESPLDASALRRVATLLSPGSPPLRFRRRGDDGQWWSIRADAGGDGVLITLRRTDPPAGLTPRELDVVGLVSRGWPNDEIANALGISVRTARSHVESALIKVGVANRTALARAAWERGLDSWDAVRCARVTVARSHE</sequence>
<dbReference type="InterPro" id="IPR016032">
    <property type="entry name" value="Sig_transdc_resp-reg_C-effctor"/>
</dbReference>
<dbReference type="PANTHER" id="PTHR44688">
    <property type="entry name" value="DNA-BINDING TRANSCRIPTIONAL ACTIVATOR DEVR_DOSR"/>
    <property type="match status" value="1"/>
</dbReference>
<organism evidence="5 6">
    <name type="scientific">Gordonia paraffinivorans</name>
    <dbReference type="NCBI Taxonomy" id="175628"/>
    <lineage>
        <taxon>Bacteria</taxon>
        <taxon>Bacillati</taxon>
        <taxon>Actinomycetota</taxon>
        <taxon>Actinomycetes</taxon>
        <taxon>Mycobacteriales</taxon>
        <taxon>Gordoniaceae</taxon>
        <taxon>Gordonia</taxon>
    </lineage>
</organism>
<evidence type="ECO:0000313" key="6">
    <source>
        <dbReference type="Proteomes" id="UP000360750"/>
    </source>
</evidence>
<proteinExistence type="predicted"/>
<evidence type="ECO:0000259" key="4">
    <source>
        <dbReference type="PROSITE" id="PS50043"/>
    </source>
</evidence>
<evidence type="ECO:0000256" key="1">
    <source>
        <dbReference type="ARBA" id="ARBA00023015"/>
    </source>
</evidence>
<gene>
    <name evidence="5" type="primary">vraR_3</name>
    <name evidence="5" type="ORF">NCTC8139_02097</name>
</gene>
<dbReference type="SUPFAM" id="SSF46894">
    <property type="entry name" value="C-terminal effector domain of the bipartite response regulators"/>
    <property type="match status" value="1"/>
</dbReference>
<dbReference type="PRINTS" id="PR00038">
    <property type="entry name" value="HTHLUXR"/>
</dbReference>
<comment type="caution">
    <text evidence="5">The sequence shown here is derived from an EMBL/GenBank/DDBJ whole genome shotgun (WGS) entry which is preliminary data.</text>
</comment>
<dbReference type="SMART" id="SM00421">
    <property type="entry name" value="HTH_LUXR"/>
    <property type="match status" value="1"/>
</dbReference>
<keyword evidence="1" id="KW-0805">Transcription regulation</keyword>
<dbReference type="EMBL" id="CAACYD010000006">
    <property type="protein sequence ID" value="VFA88551.1"/>
    <property type="molecule type" value="Genomic_DNA"/>
</dbReference>
<dbReference type="InterPro" id="IPR000792">
    <property type="entry name" value="Tscrpt_reg_LuxR_C"/>
</dbReference>
<name>A0ABD7V2Q5_9ACTN</name>
<dbReference type="Pfam" id="PF00196">
    <property type="entry name" value="GerE"/>
    <property type="match status" value="1"/>
</dbReference>
<feature type="domain" description="HTH luxR-type" evidence="4">
    <location>
        <begin position="248"/>
        <end position="313"/>
    </location>
</feature>
<evidence type="ECO:0000256" key="2">
    <source>
        <dbReference type="ARBA" id="ARBA00023125"/>
    </source>
</evidence>